<gene>
    <name evidence="2" type="ORF">HK105_206348</name>
</gene>
<dbReference type="InterPro" id="IPR052050">
    <property type="entry name" value="SecEffector_AnkRepeat"/>
</dbReference>
<feature type="compositionally biased region" description="Basic and acidic residues" evidence="1">
    <location>
        <begin position="36"/>
        <end position="45"/>
    </location>
</feature>
<keyword evidence="3" id="KW-1185">Reference proteome</keyword>
<proteinExistence type="predicted"/>
<organism evidence="2 3">
    <name type="scientific">Polyrhizophydium stewartii</name>
    <dbReference type="NCBI Taxonomy" id="2732419"/>
    <lineage>
        <taxon>Eukaryota</taxon>
        <taxon>Fungi</taxon>
        <taxon>Fungi incertae sedis</taxon>
        <taxon>Chytridiomycota</taxon>
        <taxon>Chytridiomycota incertae sedis</taxon>
        <taxon>Chytridiomycetes</taxon>
        <taxon>Rhizophydiales</taxon>
        <taxon>Rhizophydiales incertae sedis</taxon>
        <taxon>Polyrhizophydium</taxon>
    </lineage>
</organism>
<name>A0ABR4N3N6_9FUNG</name>
<sequence>MADTRTNDAPAAALAASPPPAQPAAAHADPAAATAQHDRLAERLDGQPAPPPAVSPPLAAAPASTTSQQPPSTTSDAARTVRFRPDATNEWDRMPAEIQNMILAHAGVFTLWVNGRIGFSGISPKQFKSMLCDVFKTNWEGNLIRLPFDKFEDEYFYEPFWHIRTRSMHARIKALGFYNLEYGLNQAAILNGWTDLLDFDKPEGIAISAAICGSIVMLEHLVDERKAVTLDNKHVLVTAHFGHLELLKWLGGRMPDGSWSTRVMDEAANKGHLDVVKWLHANRTEGCSTEAMDRAAENGHLAVVKFLHTNRTEGCTTDAMDHAAENGHLAVVEFLHSNRTEGCTKIAMQQAAQSGHADVVEFLHKNRSEGNVAEAAETAAEWARLAVIQRIHSLAPDAITPEVADKAAMSGRFPLLDWIIGNTPVRPTDESLTFVISKRKLHIVYWFRKRLPDMLRNHNAFRDNRVDTARVMELFDRDDLPAMPADLMRLAIKERHVPVIAWLMQHMPEGWWHGGDLDLARGLIRNA</sequence>
<dbReference type="PANTHER" id="PTHR46586:SF3">
    <property type="entry name" value="ANKYRIN REPEAT-CONTAINING PROTEIN"/>
    <property type="match status" value="1"/>
</dbReference>
<comment type="caution">
    <text evidence="2">The sequence shown here is derived from an EMBL/GenBank/DDBJ whole genome shotgun (WGS) entry which is preliminary data.</text>
</comment>
<dbReference type="InterPro" id="IPR002110">
    <property type="entry name" value="Ankyrin_rpt"/>
</dbReference>
<evidence type="ECO:0000313" key="2">
    <source>
        <dbReference type="EMBL" id="KAL2914090.1"/>
    </source>
</evidence>
<reference evidence="2 3" key="1">
    <citation type="submission" date="2023-09" db="EMBL/GenBank/DDBJ databases">
        <title>Pangenome analysis of Batrachochytrium dendrobatidis and related Chytrids.</title>
        <authorList>
            <person name="Yacoub M.N."/>
            <person name="Stajich J.E."/>
            <person name="James T.Y."/>
        </authorList>
    </citation>
    <scope>NUCLEOTIDE SEQUENCE [LARGE SCALE GENOMIC DNA]</scope>
    <source>
        <strain evidence="2 3">JEL0888</strain>
    </source>
</reference>
<dbReference type="Proteomes" id="UP001527925">
    <property type="component" value="Unassembled WGS sequence"/>
</dbReference>
<protein>
    <recommendedName>
        <fullName evidence="4">Ankyrin repeat protein</fullName>
    </recommendedName>
</protein>
<feature type="compositionally biased region" description="Low complexity" evidence="1">
    <location>
        <begin position="56"/>
        <end position="75"/>
    </location>
</feature>
<dbReference type="PANTHER" id="PTHR46586">
    <property type="entry name" value="ANKYRIN REPEAT-CONTAINING PROTEIN"/>
    <property type="match status" value="1"/>
</dbReference>
<feature type="region of interest" description="Disordered" evidence="1">
    <location>
        <begin position="1"/>
        <end position="83"/>
    </location>
</feature>
<accession>A0ABR4N3N6</accession>
<evidence type="ECO:0000256" key="1">
    <source>
        <dbReference type="SAM" id="MobiDB-lite"/>
    </source>
</evidence>
<feature type="compositionally biased region" description="Low complexity" evidence="1">
    <location>
        <begin position="23"/>
        <end position="35"/>
    </location>
</feature>
<dbReference type="Gene3D" id="1.25.40.20">
    <property type="entry name" value="Ankyrin repeat-containing domain"/>
    <property type="match status" value="1"/>
</dbReference>
<evidence type="ECO:0008006" key="4">
    <source>
        <dbReference type="Google" id="ProtNLM"/>
    </source>
</evidence>
<dbReference type="Pfam" id="PF13637">
    <property type="entry name" value="Ank_4"/>
    <property type="match status" value="2"/>
</dbReference>
<dbReference type="SUPFAM" id="SSF48403">
    <property type="entry name" value="Ankyrin repeat"/>
    <property type="match status" value="1"/>
</dbReference>
<dbReference type="EMBL" id="JADGIZ020000037">
    <property type="protein sequence ID" value="KAL2914090.1"/>
    <property type="molecule type" value="Genomic_DNA"/>
</dbReference>
<dbReference type="InterPro" id="IPR036770">
    <property type="entry name" value="Ankyrin_rpt-contain_sf"/>
</dbReference>
<evidence type="ECO:0000313" key="3">
    <source>
        <dbReference type="Proteomes" id="UP001527925"/>
    </source>
</evidence>